<keyword evidence="3" id="KW-1185">Reference proteome</keyword>
<gene>
    <name evidence="2" type="ORF">DCS_04210</name>
</gene>
<feature type="region of interest" description="Disordered" evidence="1">
    <location>
        <begin position="135"/>
        <end position="154"/>
    </location>
</feature>
<dbReference type="STRING" id="98403.A0A151GJA1"/>
<protein>
    <submittedName>
        <fullName evidence="2">Clock controlled protein</fullName>
    </submittedName>
</protein>
<feature type="region of interest" description="Disordered" evidence="1">
    <location>
        <begin position="267"/>
        <end position="298"/>
    </location>
</feature>
<dbReference type="PANTHER" id="PTHR38406">
    <property type="entry name" value="TRANSCRIPTIONAL REPRESSOR OPI1"/>
    <property type="match status" value="1"/>
</dbReference>
<dbReference type="GO" id="GO:0003714">
    <property type="term" value="F:transcription corepressor activity"/>
    <property type="evidence" value="ECO:0007669"/>
    <property type="project" value="InterPro"/>
</dbReference>
<reference evidence="2 3" key="1">
    <citation type="journal article" date="2016" name="Sci. Rep.">
        <title>Insights into Adaptations to a Near-Obligate Nematode Endoparasitic Lifestyle from the Finished Genome of Drechmeria coniospora.</title>
        <authorList>
            <person name="Zhang L."/>
            <person name="Zhou Z."/>
            <person name="Guo Q."/>
            <person name="Fokkens L."/>
            <person name="Miskei M."/>
            <person name="Pocsi I."/>
            <person name="Zhang W."/>
            <person name="Chen M."/>
            <person name="Wang L."/>
            <person name="Sun Y."/>
            <person name="Donzelli B.G."/>
            <person name="Gibson D.M."/>
            <person name="Nelson D.R."/>
            <person name="Luo J.G."/>
            <person name="Rep M."/>
            <person name="Liu H."/>
            <person name="Yang S."/>
            <person name="Wang J."/>
            <person name="Krasnoff S.B."/>
            <person name="Xu Y."/>
            <person name="Molnar I."/>
            <person name="Lin M."/>
        </authorList>
    </citation>
    <scope>NUCLEOTIDE SEQUENCE [LARGE SCALE GENOMIC DNA]</scope>
    <source>
        <strain evidence="2 3">ARSEF 6962</strain>
    </source>
</reference>
<dbReference type="EMBL" id="LAYC01000002">
    <property type="protein sequence ID" value="KYK57203.1"/>
    <property type="molecule type" value="Genomic_DNA"/>
</dbReference>
<evidence type="ECO:0000313" key="2">
    <source>
        <dbReference type="EMBL" id="KYK57203.1"/>
    </source>
</evidence>
<dbReference type="RefSeq" id="XP_040656555.1">
    <property type="nucleotide sequence ID" value="XM_040801522.1"/>
</dbReference>
<dbReference type="InterPro" id="IPR013927">
    <property type="entry name" value="TF_Opi1_Ccg-8"/>
</dbReference>
<dbReference type="GO" id="GO:0030968">
    <property type="term" value="P:endoplasmic reticulum unfolded protein response"/>
    <property type="evidence" value="ECO:0007669"/>
    <property type="project" value="TreeGrafter"/>
</dbReference>
<dbReference type="GeneID" id="63716853"/>
<dbReference type="GO" id="GO:0006357">
    <property type="term" value="P:regulation of transcription by RNA polymerase II"/>
    <property type="evidence" value="ECO:0007669"/>
    <property type="project" value="TreeGrafter"/>
</dbReference>
<accession>A0A151GJA1</accession>
<organism evidence="2 3">
    <name type="scientific">Drechmeria coniospora</name>
    <name type="common">Nematophagous fungus</name>
    <name type="synonym">Meria coniospora</name>
    <dbReference type="NCBI Taxonomy" id="98403"/>
    <lineage>
        <taxon>Eukaryota</taxon>
        <taxon>Fungi</taxon>
        <taxon>Dikarya</taxon>
        <taxon>Ascomycota</taxon>
        <taxon>Pezizomycotina</taxon>
        <taxon>Sordariomycetes</taxon>
        <taxon>Hypocreomycetidae</taxon>
        <taxon>Hypocreales</taxon>
        <taxon>Ophiocordycipitaceae</taxon>
        <taxon>Drechmeria</taxon>
    </lineage>
</organism>
<name>A0A151GJA1_DRECN</name>
<evidence type="ECO:0000256" key="1">
    <source>
        <dbReference type="SAM" id="MobiDB-lite"/>
    </source>
</evidence>
<dbReference type="Proteomes" id="UP000076580">
    <property type="component" value="Chromosome 02"/>
</dbReference>
<feature type="region of interest" description="Disordered" evidence="1">
    <location>
        <begin position="1"/>
        <end position="70"/>
    </location>
</feature>
<dbReference type="GO" id="GO:0005783">
    <property type="term" value="C:endoplasmic reticulum"/>
    <property type="evidence" value="ECO:0007669"/>
    <property type="project" value="TreeGrafter"/>
</dbReference>
<dbReference type="FunCoup" id="A0A151GJA1">
    <property type="interactions" value="228"/>
</dbReference>
<dbReference type="AlphaFoldDB" id="A0A151GJA1"/>
<dbReference type="Pfam" id="PF08618">
    <property type="entry name" value="Opi1"/>
    <property type="match status" value="1"/>
</dbReference>
<dbReference type="PANTHER" id="PTHR38406:SF1">
    <property type="entry name" value="TRANSCRIPTIONAL REPRESSOR OPI1"/>
    <property type="match status" value="1"/>
</dbReference>
<proteinExistence type="predicted"/>
<dbReference type="GO" id="GO:0008654">
    <property type="term" value="P:phospholipid biosynthetic process"/>
    <property type="evidence" value="ECO:0007669"/>
    <property type="project" value="TreeGrafter"/>
</dbReference>
<comment type="caution">
    <text evidence="2">The sequence shown here is derived from an EMBL/GenBank/DDBJ whole genome shotgun (WGS) entry which is preliminary data.</text>
</comment>
<sequence>MAKDGGDGEASQKQAEPADAALMTPRSRRLSSSTVDTLPAYDDQRSPAYTETAGPQDPPKPTSSSAPWQNRLIMSTSGLSVAMSAESLRSLKYCLRWLRWSNDHMSRVIGNLKTALEEYEQTDPAASRVDAAKEAVDGAESEAQASGQKTPEESRAELAHKINFLKLDVLKTLQESINTVSKYTGGALPENARVLVHRHLTTLPQRFRVATMSNAAEGADRDSESAIREGAQKILVLAKEGLDMVTQIIGVVDGTIVSAEQWCERFGKKRRPSTGDDEAMTPRLSPSGDVKMDEAEPQ</sequence>
<dbReference type="InParanoid" id="A0A151GJA1"/>
<evidence type="ECO:0000313" key="3">
    <source>
        <dbReference type="Proteomes" id="UP000076580"/>
    </source>
</evidence>
<dbReference type="GO" id="GO:0005634">
    <property type="term" value="C:nucleus"/>
    <property type="evidence" value="ECO:0007669"/>
    <property type="project" value="TreeGrafter"/>
</dbReference>